<evidence type="ECO:0000256" key="1">
    <source>
        <dbReference type="SAM" id="Phobius"/>
    </source>
</evidence>
<keyword evidence="1" id="KW-0472">Membrane</keyword>
<evidence type="ECO:0000313" key="3">
    <source>
        <dbReference type="Proteomes" id="UP000245207"/>
    </source>
</evidence>
<feature type="transmembrane region" description="Helical" evidence="1">
    <location>
        <begin position="269"/>
        <end position="291"/>
    </location>
</feature>
<dbReference type="STRING" id="35608.A0A2U1QCR4"/>
<accession>A0A2U1QCR4</accession>
<gene>
    <name evidence="2" type="ORF">CTI12_AA047100</name>
</gene>
<organism evidence="2 3">
    <name type="scientific">Artemisia annua</name>
    <name type="common">Sweet wormwood</name>
    <dbReference type="NCBI Taxonomy" id="35608"/>
    <lineage>
        <taxon>Eukaryota</taxon>
        <taxon>Viridiplantae</taxon>
        <taxon>Streptophyta</taxon>
        <taxon>Embryophyta</taxon>
        <taxon>Tracheophyta</taxon>
        <taxon>Spermatophyta</taxon>
        <taxon>Magnoliopsida</taxon>
        <taxon>eudicotyledons</taxon>
        <taxon>Gunneridae</taxon>
        <taxon>Pentapetalae</taxon>
        <taxon>asterids</taxon>
        <taxon>campanulids</taxon>
        <taxon>Asterales</taxon>
        <taxon>Asteraceae</taxon>
        <taxon>Asteroideae</taxon>
        <taxon>Anthemideae</taxon>
        <taxon>Artemisiinae</taxon>
        <taxon>Artemisia</taxon>
    </lineage>
</organism>
<comment type="caution">
    <text evidence="2">The sequence shown here is derived from an EMBL/GenBank/DDBJ whole genome shotgun (WGS) entry which is preliminary data.</text>
</comment>
<feature type="transmembrane region" description="Helical" evidence="1">
    <location>
        <begin position="244"/>
        <end position="263"/>
    </location>
</feature>
<keyword evidence="3" id="KW-1185">Reference proteome</keyword>
<reference evidence="2 3" key="1">
    <citation type="journal article" date="2018" name="Mol. Plant">
        <title>The genome of Artemisia annua provides insight into the evolution of Asteraceae family and artemisinin biosynthesis.</title>
        <authorList>
            <person name="Shen Q."/>
            <person name="Zhang L."/>
            <person name="Liao Z."/>
            <person name="Wang S."/>
            <person name="Yan T."/>
            <person name="Shi P."/>
            <person name="Liu M."/>
            <person name="Fu X."/>
            <person name="Pan Q."/>
            <person name="Wang Y."/>
            <person name="Lv Z."/>
            <person name="Lu X."/>
            <person name="Zhang F."/>
            <person name="Jiang W."/>
            <person name="Ma Y."/>
            <person name="Chen M."/>
            <person name="Hao X."/>
            <person name="Li L."/>
            <person name="Tang Y."/>
            <person name="Lv G."/>
            <person name="Zhou Y."/>
            <person name="Sun X."/>
            <person name="Brodelius P.E."/>
            <person name="Rose J.K.C."/>
            <person name="Tang K."/>
        </authorList>
    </citation>
    <scope>NUCLEOTIDE SEQUENCE [LARGE SCALE GENOMIC DNA]</scope>
    <source>
        <strain evidence="3">cv. Huhao1</strain>
        <tissue evidence="2">Leaf</tissue>
    </source>
</reference>
<keyword evidence="1" id="KW-1133">Transmembrane helix</keyword>
<protein>
    <recommendedName>
        <fullName evidence="4">RNA-directed DNA polymerase, eukaryota, Reverse transcriptase zinc-binding domain protein</fullName>
    </recommendedName>
</protein>
<dbReference type="PANTHER" id="PTHR36617">
    <property type="entry name" value="PROTEIN, PUTATIVE-RELATED"/>
    <property type="match status" value="1"/>
</dbReference>
<dbReference type="PANTHER" id="PTHR36617:SF16">
    <property type="entry name" value="OS04G0516500 PROTEIN"/>
    <property type="match status" value="1"/>
</dbReference>
<dbReference type="Proteomes" id="UP000245207">
    <property type="component" value="Unassembled WGS sequence"/>
</dbReference>
<keyword evidence="1" id="KW-0812">Transmembrane</keyword>
<dbReference type="AlphaFoldDB" id="A0A2U1QCR4"/>
<dbReference type="OrthoDB" id="1435349at2759"/>
<dbReference type="EMBL" id="PKPP01000219">
    <property type="protein sequence ID" value="PWA95790.1"/>
    <property type="molecule type" value="Genomic_DNA"/>
</dbReference>
<evidence type="ECO:0008006" key="4">
    <source>
        <dbReference type="Google" id="ProtNLM"/>
    </source>
</evidence>
<evidence type="ECO:0000313" key="2">
    <source>
        <dbReference type="EMBL" id="PWA95790.1"/>
    </source>
</evidence>
<proteinExistence type="predicted"/>
<sequence>MPLTVNKRLESLGSNFFWGSDEKTKKISWISWKIALASKDKEGLGIGSLFSLNHALIQKWRWRFINNPHALWTRLIVAVHGLNEDSSTFFNHIKSKGIWYRIVGSINSMHEKDFIPISSMQRRVNNGAATKFWHDTWTGRTSLKSQFPRLFRLSMNRDCMVRDCWDNGWHLEWTRDISRGTIANQLDTLQNNISGMSLKDIEDTWAWTIGTTSFSVKSVDTKLIGVFFQMGRALDGIAFFQRRLISLFGGLFVIASLPGGISVVKELKWFLLLVQFVIMGLNLLIILYGTAH</sequence>
<name>A0A2U1QCR4_ARTAN</name>